<feature type="transmembrane region" description="Helical" evidence="11">
    <location>
        <begin position="520"/>
        <end position="539"/>
    </location>
</feature>
<gene>
    <name evidence="12" type="ORF">OLEA9_A004714</name>
</gene>
<accession>A0A8S0S256</accession>
<dbReference type="PANTHER" id="PTHR13301">
    <property type="entry name" value="X-BOX TRANSCRIPTION FACTOR-RELATED"/>
    <property type="match status" value="1"/>
</dbReference>
<feature type="transmembrane region" description="Helical" evidence="11">
    <location>
        <begin position="649"/>
        <end position="672"/>
    </location>
</feature>
<dbReference type="SUPFAM" id="SSF53448">
    <property type="entry name" value="Nucleotide-diphospho-sugar transferases"/>
    <property type="match status" value="1"/>
</dbReference>
<keyword evidence="5 11" id="KW-1133">Transmembrane helix</keyword>
<feature type="binding site" evidence="9">
    <location>
        <position position="150"/>
    </location>
    <ligand>
        <name>UDP-alpha-D-glucose</name>
        <dbReference type="ChEBI" id="CHEBI:58885"/>
    </ligand>
</feature>
<dbReference type="GO" id="GO:0012505">
    <property type="term" value="C:endomembrane system"/>
    <property type="evidence" value="ECO:0007669"/>
    <property type="project" value="UniProtKB-SubCell"/>
</dbReference>
<feature type="transmembrane region" description="Helical" evidence="11">
    <location>
        <begin position="57"/>
        <end position="78"/>
    </location>
</feature>
<evidence type="ECO:0000256" key="1">
    <source>
        <dbReference type="ARBA" id="ARBA00004127"/>
    </source>
</evidence>
<feature type="binding site" evidence="9">
    <location>
        <position position="120"/>
    </location>
    <ligand>
        <name>UDP-alpha-D-glucose</name>
        <dbReference type="ChEBI" id="CHEBI:58885"/>
    </ligand>
</feature>
<dbReference type="Gramene" id="OE9A004714T1">
    <property type="protein sequence ID" value="OE9A004714C1"/>
    <property type="gene ID" value="OE9A004714"/>
</dbReference>
<keyword evidence="3" id="KW-0808">Transferase</keyword>
<dbReference type="AlphaFoldDB" id="A0A8S0S256"/>
<dbReference type="GO" id="GO:0030244">
    <property type="term" value="P:cellulose biosynthetic process"/>
    <property type="evidence" value="ECO:0007669"/>
    <property type="project" value="InterPro"/>
</dbReference>
<comment type="subcellular location">
    <subcellularLocation>
        <location evidence="1">Endomembrane system</location>
        <topology evidence="1">Multi-pass membrane protein</topology>
    </subcellularLocation>
</comment>
<protein>
    <submittedName>
        <fullName evidence="12">Cellulose synthase G3</fullName>
    </submittedName>
</protein>
<evidence type="ECO:0000256" key="11">
    <source>
        <dbReference type="SAM" id="Phobius"/>
    </source>
</evidence>
<keyword evidence="2" id="KW-0328">Glycosyltransferase</keyword>
<dbReference type="FunFam" id="3.90.550.10:FF:000135">
    <property type="entry name" value="Cellulose synthase-like protein G3"/>
    <property type="match status" value="1"/>
</dbReference>
<feature type="active site" evidence="8">
    <location>
        <position position="448"/>
    </location>
</feature>
<evidence type="ECO:0000256" key="3">
    <source>
        <dbReference type="ARBA" id="ARBA00022679"/>
    </source>
</evidence>
<sequence>MEQGCRKMGTSTRKFPLHSSKRLRRRFLNRAFAVVYFFAIVALLYHHAESLLYSPTYGAFFISTSLLLSDIILGFMWLNSQAFRMNPIIENIFPENIEKVCDRKNFPALDIFICTADPYKEPPMTVANTALSVMAYDYPAEKLSAYVSDDGGSEFTLFALMEAAKFGNYWLPFCRENKVMNRCPEAYFRSNSCSNSEIKTMYESMKRRVESVVEKGKIIDEYKTSEEEAEAFGKWNQGFTRQDHPTVIQVVSQAGNDTDIRGHSIPNLVYVSREKCRTSEHHYKGGALNALLRVSAVMTNAPIILTLDCDMISNDPSTPHQMLCHFLDSSPKFGFVQFPQRFNGLNKADIYASEFRRMFYINPVGMNGLSGPDYFGTGTFFRRRIFYGAPSSFIEPEIVELNPDNFVERSIKNQSILELAHHVAGCNYENQTNWGSKIGFRYGSLVEDYYTGYRLHCEGWKSVYCNPERASFLCEMPISLNDSLNQTKRWALGLLEVSLSKHSPLVFGVRFLGPLKAHCYAYYAFGPLLSFPVAVYACVPQIALLNDFFVFPKVWDPWFFLYIFLFLGAYVQDCLEFVLARGTILRWWSDQRMWLIRSLSSDLFGSLEYITHHLGIATRGFEVTSKVVDNEQNKRYYEGKFEFGVPSSIFVPFSTGAVLNLAALIMGFLKILRGENLDCLIFQMLIASFGVVNCWPIYEAMVLRSDNGRMPIKITFISVSFAWVVYAAVSFILKLQKI</sequence>
<evidence type="ECO:0000256" key="2">
    <source>
        <dbReference type="ARBA" id="ARBA00022676"/>
    </source>
</evidence>
<evidence type="ECO:0000256" key="4">
    <source>
        <dbReference type="ARBA" id="ARBA00022692"/>
    </source>
</evidence>
<reference evidence="12 13" key="1">
    <citation type="submission" date="2019-12" db="EMBL/GenBank/DDBJ databases">
        <authorList>
            <person name="Alioto T."/>
            <person name="Alioto T."/>
            <person name="Gomez Garrido J."/>
        </authorList>
    </citation>
    <scope>NUCLEOTIDE SEQUENCE [LARGE SCALE GENOMIC DNA]</scope>
</reference>
<keyword evidence="13" id="KW-1185">Reference proteome</keyword>
<evidence type="ECO:0000256" key="5">
    <source>
        <dbReference type="ARBA" id="ARBA00022989"/>
    </source>
</evidence>
<keyword evidence="7" id="KW-0961">Cell wall biogenesis/degradation</keyword>
<comment type="caution">
    <text evidence="12">The sequence shown here is derived from an EMBL/GenBank/DDBJ whole genome shotgun (WGS) entry which is preliminary data.</text>
</comment>
<feature type="transmembrane region" description="Helical" evidence="11">
    <location>
        <begin position="559"/>
        <end position="582"/>
    </location>
</feature>
<evidence type="ECO:0000256" key="9">
    <source>
        <dbReference type="PIRSR" id="PIRSR605150-2"/>
    </source>
</evidence>
<dbReference type="InterPro" id="IPR005150">
    <property type="entry name" value="Cellulose_synth"/>
</dbReference>
<proteinExistence type="predicted"/>
<dbReference type="OrthoDB" id="72851at2759"/>
<evidence type="ECO:0000256" key="6">
    <source>
        <dbReference type="ARBA" id="ARBA00023136"/>
    </source>
</evidence>
<dbReference type="EMBL" id="CACTIH010003818">
    <property type="protein sequence ID" value="CAA2985655.1"/>
    <property type="molecule type" value="Genomic_DNA"/>
</dbReference>
<dbReference type="GO" id="GO:0016020">
    <property type="term" value="C:membrane"/>
    <property type="evidence" value="ECO:0007669"/>
    <property type="project" value="InterPro"/>
</dbReference>
<keyword evidence="4 11" id="KW-0812">Transmembrane</keyword>
<feature type="transmembrane region" description="Helical" evidence="11">
    <location>
        <begin position="710"/>
        <end position="733"/>
    </location>
</feature>
<evidence type="ECO:0000313" key="13">
    <source>
        <dbReference type="Proteomes" id="UP000594638"/>
    </source>
</evidence>
<dbReference type="GO" id="GO:0016760">
    <property type="term" value="F:cellulose synthase (UDP-forming) activity"/>
    <property type="evidence" value="ECO:0007669"/>
    <property type="project" value="InterPro"/>
</dbReference>
<evidence type="ECO:0000256" key="10">
    <source>
        <dbReference type="PIRSR" id="PIRSR605150-3"/>
    </source>
</evidence>
<evidence type="ECO:0000256" key="8">
    <source>
        <dbReference type="PIRSR" id="PIRSR605150-1"/>
    </source>
</evidence>
<feature type="binding site" evidence="9">
    <location>
        <position position="121"/>
    </location>
    <ligand>
        <name>UDP-alpha-D-glucose</name>
        <dbReference type="ChEBI" id="CHEBI:58885"/>
    </ligand>
</feature>
<evidence type="ECO:0000256" key="7">
    <source>
        <dbReference type="ARBA" id="ARBA00023316"/>
    </source>
</evidence>
<name>A0A8S0S256_OLEEU</name>
<evidence type="ECO:0000313" key="12">
    <source>
        <dbReference type="EMBL" id="CAA2985655.1"/>
    </source>
</evidence>
<feature type="transmembrane region" description="Helical" evidence="11">
    <location>
        <begin position="27"/>
        <end position="45"/>
    </location>
</feature>
<keyword evidence="6 11" id="KW-0472">Membrane</keyword>
<dbReference type="GO" id="GO:0071555">
    <property type="term" value="P:cell wall organization"/>
    <property type="evidence" value="ECO:0007669"/>
    <property type="project" value="UniProtKB-KW"/>
</dbReference>
<dbReference type="Pfam" id="PF03552">
    <property type="entry name" value="Cellulose_synt"/>
    <property type="match status" value="2"/>
</dbReference>
<dbReference type="Proteomes" id="UP000594638">
    <property type="component" value="Unassembled WGS sequence"/>
</dbReference>
<feature type="active site" evidence="8">
    <location>
        <position position="150"/>
    </location>
</feature>
<dbReference type="Gene3D" id="3.90.550.10">
    <property type="entry name" value="Spore Coat Polysaccharide Biosynthesis Protein SpsA, Chain A"/>
    <property type="match status" value="2"/>
</dbReference>
<dbReference type="InterPro" id="IPR029044">
    <property type="entry name" value="Nucleotide-diphossugar_trans"/>
</dbReference>
<feature type="transmembrane region" description="Helical" evidence="11">
    <location>
        <begin position="679"/>
        <end position="698"/>
    </location>
</feature>
<feature type="binding site" evidence="10">
    <location>
        <position position="308"/>
    </location>
    <ligand>
        <name>Mn(2+)</name>
        <dbReference type="ChEBI" id="CHEBI:29035"/>
    </ligand>
</feature>
<organism evidence="12 13">
    <name type="scientific">Olea europaea subsp. europaea</name>
    <dbReference type="NCBI Taxonomy" id="158383"/>
    <lineage>
        <taxon>Eukaryota</taxon>
        <taxon>Viridiplantae</taxon>
        <taxon>Streptophyta</taxon>
        <taxon>Embryophyta</taxon>
        <taxon>Tracheophyta</taxon>
        <taxon>Spermatophyta</taxon>
        <taxon>Magnoliopsida</taxon>
        <taxon>eudicotyledons</taxon>
        <taxon>Gunneridae</taxon>
        <taxon>Pentapetalae</taxon>
        <taxon>asterids</taxon>
        <taxon>lamiids</taxon>
        <taxon>Lamiales</taxon>
        <taxon>Oleaceae</taxon>
        <taxon>Oleeae</taxon>
        <taxon>Olea</taxon>
    </lineage>
</organism>
<feature type="binding site" evidence="10">
    <location>
        <position position="284"/>
    </location>
    <ligand>
        <name>Mn(2+)</name>
        <dbReference type="ChEBI" id="CHEBI:29035"/>
    </ligand>
</feature>